<dbReference type="GO" id="GO:0005096">
    <property type="term" value="F:GTPase activator activity"/>
    <property type="evidence" value="ECO:0007669"/>
    <property type="project" value="UniProtKB-KW"/>
</dbReference>
<dbReference type="InterPro" id="IPR001611">
    <property type="entry name" value="Leu-rich_rpt"/>
</dbReference>
<sequence length="341" mass="38394">MTSTAYGMPAYIDPKYLDDSNYKRNKKSDVYSIGVILWEISSGRPPFSSIASVYKLASQILKGDREKPIEDTPPQYIELYKKCWDEDPANRPETRIILNTLKKLILEDLRKETRKYFRQRKFLKALELFEEILRNIQHSPDDQRCATTWDYSYYSYNKCGLENLNELTKVLYKNSKLTSLNLRENNLGSEGGKALADALCKNSTLTSLYLQYNELGSEGEVALVYALCKNSTMTSLNFYMNYLGPEGVKALVDELWKNSMLTSLNLHEGGKAFANTLCKNSTLRFLNLGYNNLGSKGGKALADANSTLTSLDLENNDIGLEGGKSLAGAVCKNSTLTYLDL</sequence>
<dbReference type="SMART" id="SM00368">
    <property type="entry name" value="LRR_RI"/>
    <property type="match status" value="5"/>
</dbReference>
<dbReference type="OrthoDB" id="18325at2759"/>
<dbReference type="SUPFAM" id="SSF56112">
    <property type="entry name" value="Protein kinase-like (PK-like)"/>
    <property type="match status" value="1"/>
</dbReference>
<accession>A0A397W689</accession>
<evidence type="ECO:0000256" key="2">
    <source>
        <dbReference type="ARBA" id="ARBA00022614"/>
    </source>
</evidence>
<dbReference type="Proteomes" id="UP000266673">
    <property type="component" value="Unassembled WGS sequence"/>
</dbReference>
<evidence type="ECO:0000256" key="3">
    <source>
        <dbReference type="ARBA" id="ARBA00022737"/>
    </source>
</evidence>
<dbReference type="Pfam" id="PF13516">
    <property type="entry name" value="LRR_6"/>
    <property type="match status" value="5"/>
</dbReference>
<reference evidence="5 6" key="1">
    <citation type="submission" date="2018-06" db="EMBL/GenBank/DDBJ databases">
        <title>Comparative genomics reveals the genomic features of Rhizophagus irregularis, R. cerebriforme, R. diaphanum and Gigaspora rosea, and their symbiotic lifestyle signature.</title>
        <authorList>
            <person name="Morin E."/>
            <person name="San Clemente H."/>
            <person name="Chen E.C.H."/>
            <person name="De La Providencia I."/>
            <person name="Hainaut M."/>
            <person name="Kuo A."/>
            <person name="Kohler A."/>
            <person name="Murat C."/>
            <person name="Tang N."/>
            <person name="Roy S."/>
            <person name="Loubradou J."/>
            <person name="Henrissat B."/>
            <person name="Grigoriev I.V."/>
            <person name="Corradi N."/>
            <person name="Roux C."/>
            <person name="Martin F.M."/>
        </authorList>
    </citation>
    <scope>NUCLEOTIDE SEQUENCE [LARGE SCALE GENOMIC DNA]</scope>
    <source>
        <strain evidence="5 6">DAOM 194757</strain>
    </source>
</reference>
<organism evidence="5 6">
    <name type="scientific">Gigaspora rosea</name>
    <dbReference type="NCBI Taxonomy" id="44941"/>
    <lineage>
        <taxon>Eukaryota</taxon>
        <taxon>Fungi</taxon>
        <taxon>Fungi incertae sedis</taxon>
        <taxon>Mucoromycota</taxon>
        <taxon>Glomeromycotina</taxon>
        <taxon>Glomeromycetes</taxon>
        <taxon>Diversisporales</taxon>
        <taxon>Gigasporaceae</taxon>
        <taxon>Gigaspora</taxon>
    </lineage>
</organism>
<evidence type="ECO:0000313" key="6">
    <source>
        <dbReference type="Proteomes" id="UP000266673"/>
    </source>
</evidence>
<dbReference type="GO" id="GO:0031267">
    <property type="term" value="F:small GTPase binding"/>
    <property type="evidence" value="ECO:0007669"/>
    <property type="project" value="TreeGrafter"/>
</dbReference>
<dbReference type="InterPro" id="IPR001245">
    <property type="entry name" value="Ser-Thr/Tyr_kinase_cat_dom"/>
</dbReference>
<keyword evidence="1" id="KW-0343">GTPase activation</keyword>
<dbReference type="InterPro" id="IPR032675">
    <property type="entry name" value="LRR_dom_sf"/>
</dbReference>
<dbReference type="PANTHER" id="PTHR24113">
    <property type="entry name" value="RAN GTPASE-ACTIVATING PROTEIN 1"/>
    <property type="match status" value="1"/>
</dbReference>
<evidence type="ECO:0000259" key="4">
    <source>
        <dbReference type="PROSITE" id="PS50011"/>
    </source>
</evidence>
<proteinExistence type="predicted"/>
<dbReference type="GO" id="GO:0006913">
    <property type="term" value="P:nucleocytoplasmic transport"/>
    <property type="evidence" value="ECO:0007669"/>
    <property type="project" value="TreeGrafter"/>
</dbReference>
<dbReference type="SUPFAM" id="SSF52047">
    <property type="entry name" value="RNI-like"/>
    <property type="match status" value="1"/>
</dbReference>
<dbReference type="Gene3D" id="3.80.10.10">
    <property type="entry name" value="Ribonuclease Inhibitor"/>
    <property type="match status" value="2"/>
</dbReference>
<dbReference type="GO" id="GO:0048471">
    <property type="term" value="C:perinuclear region of cytoplasm"/>
    <property type="evidence" value="ECO:0007669"/>
    <property type="project" value="TreeGrafter"/>
</dbReference>
<dbReference type="PANTHER" id="PTHR24113:SF12">
    <property type="entry name" value="RAN GTPASE-ACTIVATING PROTEIN 1"/>
    <property type="match status" value="1"/>
</dbReference>
<dbReference type="GO" id="GO:0005634">
    <property type="term" value="C:nucleus"/>
    <property type="evidence" value="ECO:0007669"/>
    <property type="project" value="TreeGrafter"/>
</dbReference>
<dbReference type="EMBL" id="QKWP01000017">
    <property type="protein sequence ID" value="RIB30245.1"/>
    <property type="molecule type" value="Genomic_DNA"/>
</dbReference>
<dbReference type="PROSITE" id="PS50011">
    <property type="entry name" value="PROTEIN_KINASE_DOM"/>
    <property type="match status" value="1"/>
</dbReference>
<protein>
    <recommendedName>
        <fullName evidence="4">Protein kinase domain-containing protein</fullName>
    </recommendedName>
</protein>
<name>A0A397W689_9GLOM</name>
<dbReference type="Pfam" id="PF07714">
    <property type="entry name" value="PK_Tyr_Ser-Thr"/>
    <property type="match status" value="1"/>
</dbReference>
<evidence type="ECO:0000256" key="1">
    <source>
        <dbReference type="ARBA" id="ARBA00022468"/>
    </source>
</evidence>
<dbReference type="AlphaFoldDB" id="A0A397W689"/>
<comment type="caution">
    <text evidence="5">The sequence shown here is derived from an EMBL/GenBank/DDBJ whole genome shotgun (WGS) entry which is preliminary data.</text>
</comment>
<feature type="domain" description="Protein kinase" evidence="4">
    <location>
        <begin position="1"/>
        <end position="105"/>
    </location>
</feature>
<evidence type="ECO:0000313" key="5">
    <source>
        <dbReference type="EMBL" id="RIB30245.1"/>
    </source>
</evidence>
<gene>
    <name evidence="5" type="ORF">C2G38_2026985</name>
</gene>
<dbReference type="GO" id="GO:0005829">
    <property type="term" value="C:cytosol"/>
    <property type="evidence" value="ECO:0007669"/>
    <property type="project" value="TreeGrafter"/>
</dbReference>
<keyword evidence="6" id="KW-1185">Reference proteome</keyword>
<dbReference type="GO" id="GO:0004672">
    <property type="term" value="F:protein kinase activity"/>
    <property type="evidence" value="ECO:0007669"/>
    <property type="project" value="InterPro"/>
</dbReference>
<keyword evidence="2" id="KW-0433">Leucine-rich repeat</keyword>
<dbReference type="InterPro" id="IPR000719">
    <property type="entry name" value="Prot_kinase_dom"/>
</dbReference>
<dbReference type="GO" id="GO:0005524">
    <property type="term" value="F:ATP binding"/>
    <property type="evidence" value="ECO:0007669"/>
    <property type="project" value="InterPro"/>
</dbReference>
<dbReference type="Gene3D" id="1.10.510.10">
    <property type="entry name" value="Transferase(Phosphotransferase) domain 1"/>
    <property type="match status" value="1"/>
</dbReference>
<dbReference type="InterPro" id="IPR027038">
    <property type="entry name" value="RanGap"/>
</dbReference>
<dbReference type="InterPro" id="IPR011009">
    <property type="entry name" value="Kinase-like_dom_sf"/>
</dbReference>
<keyword evidence="3" id="KW-0677">Repeat</keyword>